<dbReference type="InterPro" id="IPR018247">
    <property type="entry name" value="EF_Hand_1_Ca_BS"/>
</dbReference>
<dbReference type="RefSeq" id="WP_256611944.1">
    <property type="nucleotide sequence ID" value="NZ_JANIBM010000026.1"/>
</dbReference>
<dbReference type="Proteomes" id="UP001524569">
    <property type="component" value="Unassembled WGS sequence"/>
</dbReference>
<sequence length="346" mass="37626">MRYSAAKRYSGSICKTARQRNICAFQAIILFTFYGLPSFCFAEIYNISFSDVTPRAFSVVWVSSEAVDSAKLHVYADSQGQYEITNNLTISTVSPLDALQRGIVKIDVKGLLADTDYFVAGETFSKSGNSSTFPEADIYSQVHTTLETTRIGDDGKPIANDLIKQTVFEPDGVSAAPGVLVFFSIPGKSKYPVSSFAVQEQSSSTVLVDLNNLYSKSTLKSLNLVGGESVEISQLDGLSCEANTQIPLKVRRLVKQFDNPPLAKIEALESCFSPEGKGSDFNCDGNIGFGDFNLFIGKFGSSKTSQSPNCSFNIDFDLNNDKIVDFGDFNLFLSVFGKVENSAAQP</sequence>
<name>A0ABT1UMI3_9GAMM</name>
<dbReference type="PROSITE" id="PS00018">
    <property type="entry name" value="EF_HAND_1"/>
    <property type="match status" value="2"/>
</dbReference>
<evidence type="ECO:0000313" key="1">
    <source>
        <dbReference type="EMBL" id="MCQ8182616.1"/>
    </source>
</evidence>
<accession>A0ABT1UMI3</accession>
<comment type="caution">
    <text evidence="1">The sequence shown here is derived from an EMBL/GenBank/DDBJ whole genome shotgun (WGS) entry which is preliminary data.</text>
</comment>
<evidence type="ECO:0000313" key="2">
    <source>
        <dbReference type="Proteomes" id="UP001524569"/>
    </source>
</evidence>
<dbReference type="InterPro" id="IPR036439">
    <property type="entry name" value="Dockerin_dom_sf"/>
</dbReference>
<reference evidence="1 2" key="1">
    <citation type="submission" date="2022-07" db="EMBL/GenBank/DDBJ databases">
        <title>Methylomonas rivi sp. nov., Methylomonas rosea sp. nov., Methylomonas aureus sp. nov. and Methylomonas subterranea sp. nov., four novel methanotrophs isolated from a freshwater creek and the deep terrestrial subsurface.</title>
        <authorList>
            <person name="Abin C."/>
            <person name="Sankaranarayanan K."/>
            <person name="Garner C."/>
            <person name="Sindelar R."/>
            <person name="Kotary K."/>
            <person name="Garner R."/>
            <person name="Barclay S."/>
            <person name="Lawson P."/>
            <person name="Krumholz L."/>
        </authorList>
    </citation>
    <scope>NUCLEOTIDE SEQUENCE [LARGE SCALE GENOMIC DNA]</scope>
    <source>
        <strain evidence="1 2">SURF-1</strain>
    </source>
</reference>
<proteinExistence type="predicted"/>
<dbReference type="Gene3D" id="1.10.1330.10">
    <property type="entry name" value="Dockerin domain"/>
    <property type="match status" value="1"/>
</dbReference>
<organism evidence="1 2">
    <name type="scientific">Methylomonas aurea</name>
    <dbReference type="NCBI Taxonomy" id="2952224"/>
    <lineage>
        <taxon>Bacteria</taxon>
        <taxon>Pseudomonadati</taxon>
        <taxon>Pseudomonadota</taxon>
        <taxon>Gammaproteobacteria</taxon>
        <taxon>Methylococcales</taxon>
        <taxon>Methylococcaceae</taxon>
        <taxon>Methylomonas</taxon>
    </lineage>
</organism>
<keyword evidence="2" id="KW-1185">Reference proteome</keyword>
<gene>
    <name evidence="1" type="ORF">NP603_15950</name>
</gene>
<dbReference type="EMBL" id="JANIBM010000026">
    <property type="protein sequence ID" value="MCQ8182616.1"/>
    <property type="molecule type" value="Genomic_DNA"/>
</dbReference>
<protein>
    <submittedName>
        <fullName evidence="1">Uncharacterized protein</fullName>
    </submittedName>
</protein>